<evidence type="ECO:0000259" key="6">
    <source>
        <dbReference type="Pfam" id="PF08244"/>
    </source>
</evidence>
<keyword evidence="4" id="KW-0732">Signal</keyword>
<dbReference type="Gene3D" id="2.115.10.20">
    <property type="entry name" value="Glycosyl hydrolase domain, family 43"/>
    <property type="match status" value="2"/>
</dbReference>
<keyword evidence="3" id="KW-0326">Glycosidase</keyword>
<feature type="domain" description="Glycosyl hydrolase family 32 N-terminal" evidence="5">
    <location>
        <begin position="615"/>
        <end position="693"/>
    </location>
</feature>
<dbReference type="EMBL" id="JBEZVE010000009">
    <property type="protein sequence ID" value="MEU3782555.1"/>
    <property type="molecule type" value="Genomic_DNA"/>
</dbReference>
<organism evidence="7 8">
    <name type="scientific">Streptomyces sp. 900129855</name>
    <dbReference type="NCBI Taxonomy" id="3155129"/>
    <lineage>
        <taxon>Bacteria</taxon>
        <taxon>Bacillati</taxon>
        <taxon>Actinomycetota</taxon>
        <taxon>Actinomycetes</taxon>
        <taxon>Kitasatosporales</taxon>
        <taxon>Streptomycetaceae</taxon>
        <taxon>Streptomyces</taxon>
    </lineage>
</organism>
<dbReference type="InterPro" id="IPR001362">
    <property type="entry name" value="Glyco_hydro_32"/>
</dbReference>
<feature type="domain" description="Glycosyl hydrolase family 32 N-terminal" evidence="5">
    <location>
        <begin position="50"/>
        <end position="288"/>
    </location>
</feature>
<evidence type="ECO:0000256" key="1">
    <source>
        <dbReference type="ARBA" id="ARBA00009902"/>
    </source>
</evidence>
<dbReference type="SUPFAM" id="SSF49899">
    <property type="entry name" value="Concanavalin A-like lectins/glucanases"/>
    <property type="match status" value="1"/>
</dbReference>
<dbReference type="InterPro" id="IPR013320">
    <property type="entry name" value="ConA-like_dom_sf"/>
</dbReference>
<dbReference type="InterPro" id="IPR013148">
    <property type="entry name" value="Glyco_hydro_32_N"/>
</dbReference>
<dbReference type="Gene3D" id="2.60.120.560">
    <property type="entry name" value="Exo-inulinase, domain 1"/>
    <property type="match status" value="1"/>
</dbReference>
<dbReference type="InterPro" id="IPR018053">
    <property type="entry name" value="Glyco_hydro_32_AS"/>
</dbReference>
<dbReference type="PROSITE" id="PS00609">
    <property type="entry name" value="GLYCOSYL_HYDROL_F32"/>
    <property type="match status" value="1"/>
</dbReference>
<dbReference type="CDD" id="cd18622">
    <property type="entry name" value="GH32_Inu-like"/>
    <property type="match status" value="1"/>
</dbReference>
<name>A0ABV2ZJ89_9ACTN</name>
<evidence type="ECO:0000256" key="4">
    <source>
        <dbReference type="SAM" id="SignalP"/>
    </source>
</evidence>
<evidence type="ECO:0000256" key="2">
    <source>
        <dbReference type="ARBA" id="ARBA00022801"/>
    </source>
</evidence>
<reference evidence="7 8" key="1">
    <citation type="submission" date="2024-06" db="EMBL/GenBank/DDBJ databases">
        <title>The Natural Products Discovery Center: Release of the First 8490 Sequenced Strains for Exploring Actinobacteria Biosynthetic Diversity.</title>
        <authorList>
            <person name="Kalkreuter E."/>
            <person name="Kautsar S.A."/>
            <person name="Yang D."/>
            <person name="Bader C.D."/>
            <person name="Teijaro C.N."/>
            <person name="Fluegel L."/>
            <person name="Davis C.M."/>
            <person name="Simpson J.R."/>
            <person name="Lauterbach L."/>
            <person name="Steele A.D."/>
            <person name="Gui C."/>
            <person name="Meng S."/>
            <person name="Li G."/>
            <person name="Viehrig K."/>
            <person name="Ye F."/>
            <person name="Su P."/>
            <person name="Kiefer A.F."/>
            <person name="Nichols A."/>
            <person name="Cepeda A.J."/>
            <person name="Yan W."/>
            <person name="Fan B."/>
            <person name="Jiang Y."/>
            <person name="Adhikari A."/>
            <person name="Zheng C.-J."/>
            <person name="Schuster L."/>
            <person name="Cowan T.M."/>
            <person name="Smanski M.J."/>
            <person name="Chevrette M.G."/>
            <person name="De Carvalho L.P.S."/>
            <person name="Shen B."/>
        </authorList>
    </citation>
    <scope>NUCLEOTIDE SEQUENCE [LARGE SCALE GENOMIC DNA]</scope>
    <source>
        <strain evidence="7 8">NPDC033843</strain>
    </source>
</reference>
<feature type="signal peptide" evidence="4">
    <location>
        <begin position="1"/>
        <end position="35"/>
    </location>
</feature>
<comment type="similarity">
    <text evidence="1">Belongs to the glycosyl hydrolase 32 family.</text>
</comment>
<dbReference type="Proteomes" id="UP001550739">
    <property type="component" value="Unassembled WGS sequence"/>
</dbReference>
<gene>
    <name evidence="7" type="ORF">AB0E89_18595</name>
</gene>
<dbReference type="Pfam" id="PF00251">
    <property type="entry name" value="Glyco_hydro_32N"/>
    <property type="match status" value="2"/>
</dbReference>
<dbReference type="InterPro" id="IPR023296">
    <property type="entry name" value="Glyco_hydro_beta-prop_sf"/>
</dbReference>
<dbReference type="SMART" id="SM00640">
    <property type="entry name" value="Glyco_32"/>
    <property type="match status" value="1"/>
</dbReference>
<comment type="caution">
    <text evidence="7">The sequence shown here is derived from an EMBL/GenBank/DDBJ whole genome shotgun (WGS) entry which is preliminary data.</text>
</comment>
<dbReference type="SUPFAM" id="SSF75005">
    <property type="entry name" value="Arabinanase/levansucrase/invertase"/>
    <property type="match status" value="2"/>
</dbReference>
<dbReference type="PANTHER" id="PTHR42800:SF1">
    <property type="entry name" value="EXOINULINASE INUD (AFU_ORTHOLOGUE AFUA_5G00480)"/>
    <property type="match status" value="1"/>
</dbReference>
<dbReference type="Pfam" id="PF08244">
    <property type="entry name" value="Glyco_hydro_32C"/>
    <property type="match status" value="1"/>
</dbReference>
<dbReference type="RefSeq" id="WP_361703355.1">
    <property type="nucleotide sequence ID" value="NZ_JBEZVE010000009.1"/>
</dbReference>
<feature type="chain" id="PRO_5047418907" evidence="4">
    <location>
        <begin position="36"/>
        <end position="856"/>
    </location>
</feature>
<evidence type="ECO:0000259" key="5">
    <source>
        <dbReference type="Pfam" id="PF00251"/>
    </source>
</evidence>
<evidence type="ECO:0000256" key="3">
    <source>
        <dbReference type="ARBA" id="ARBA00023295"/>
    </source>
</evidence>
<dbReference type="InterPro" id="IPR013189">
    <property type="entry name" value="Glyco_hydro_32_C"/>
</dbReference>
<sequence>MSSVRVSRHARTRMIAAVATVCALSATPLAPRAVAADTPPYSETYRPQFHFTPAQNWMNDPNGLIFYKGEYHLFFQYNPSGNSWGNMSWGHAVSTDLVHWKQLPVAIPQDDQEMIFSGAVVLDRDNTTGFGTRKNPPLVAVYTSAQKASGRQQQALAYSTDGGTTWTKYHDNPVLDIGSNNFRDPKVFWYAPTRRWLMAVSLADQHKISFYSSADLKHWTHQSDFGPAGATGGVWECPDLFPLPVDGDPKKTKWVLAVNLNPGGIAGGSGAQYFVGDFDGEKFTSDDSGATYTPPSGTVMQGFESGSFGDWTATGTAFGSAPAAGPVDGQQTVTGFEGQAFANSFHGGDAPTGTLTSPAFTVTGDYLNFKVGGGNHPHRPGSVLGDQPAPTGETLADFEGRTYTSPIGDWTTTGDAFGAGPAQGTLPDQGQVSGYLGNGLVNSFLNGDASIGTLTSPAFTIDRKYLDFLIGGGYHPASSDAPTAVQLVVDGKVVRSATGSNGEALNWASWDLSGLQGKQARIKVVDDNTGGWGHLNLDQVVLSDTQAKPSSTETAVNLLVDGKVVQSATGDDSENLDWASFNTMAYKGKTARIQIVDANSGGWGHVLADQFTTADKPALNTTRRAHWLDYGADFYAANTWTDAPGGRRVMIAWMNNWNYGQAIPTSPWRSADSFPRRLSLQTVNGEVRLIQQPVRELTGLRGAGTRVPSTRVANTTAPLAVHGSSLEFQADVTPGTADRFGLDVRTGGGQRTRIGYDTATGEVYIDRTASGATDFDPAFSGVQRAPLALHGGPLSLHVLVDASSVEVYAQNARGEQVTLTDQIFPDPSSTGVDAFAEGGTAALDHMQAWQLKSVWR</sequence>
<keyword evidence="8" id="KW-1185">Reference proteome</keyword>
<keyword evidence="2" id="KW-0378">Hydrolase</keyword>
<evidence type="ECO:0000313" key="7">
    <source>
        <dbReference type="EMBL" id="MEU3782555.1"/>
    </source>
</evidence>
<accession>A0ABV2ZJ89</accession>
<evidence type="ECO:0000313" key="8">
    <source>
        <dbReference type="Proteomes" id="UP001550739"/>
    </source>
</evidence>
<dbReference type="PANTHER" id="PTHR42800">
    <property type="entry name" value="EXOINULINASE INUD (AFU_ORTHOLOGUE AFUA_5G00480)"/>
    <property type="match status" value="1"/>
</dbReference>
<feature type="domain" description="Glycosyl hydrolase family 32 C-terminal" evidence="6">
    <location>
        <begin position="698"/>
        <end position="850"/>
    </location>
</feature>
<protein>
    <submittedName>
        <fullName evidence="7">GH32 C-terminal domain-containing protein</fullName>
    </submittedName>
</protein>
<proteinExistence type="inferred from homology"/>